<protein>
    <submittedName>
        <fullName evidence="2">Relaxase/mobilization nuclease domain-containing protein</fullName>
    </submittedName>
</protein>
<accession>A0ABV3ZLQ8</accession>
<proteinExistence type="predicted"/>
<keyword evidence="3" id="KW-1185">Reference proteome</keyword>
<dbReference type="RefSeq" id="WP_369331439.1">
    <property type="nucleotide sequence ID" value="NZ_JAULBC010000007.1"/>
</dbReference>
<dbReference type="InterPro" id="IPR005094">
    <property type="entry name" value="Endonuclease_MobA/VirD2"/>
</dbReference>
<dbReference type="Pfam" id="PF03432">
    <property type="entry name" value="Relaxase"/>
    <property type="match status" value="1"/>
</dbReference>
<evidence type="ECO:0000313" key="2">
    <source>
        <dbReference type="EMBL" id="MEX6690031.1"/>
    </source>
</evidence>
<dbReference type="Proteomes" id="UP001560573">
    <property type="component" value="Unassembled WGS sequence"/>
</dbReference>
<gene>
    <name evidence="2" type="ORF">QTN47_21155</name>
</gene>
<evidence type="ECO:0000313" key="3">
    <source>
        <dbReference type="Proteomes" id="UP001560573"/>
    </source>
</evidence>
<evidence type="ECO:0000259" key="1">
    <source>
        <dbReference type="Pfam" id="PF03432"/>
    </source>
</evidence>
<sequence length="290" mass="33074">MVAVINTGNSISRTLNYNEQKVQEGKAKCIGAVNYPKDPDQLNFHEKLNMLKRQAELNENVKRNSVHISLNFDPSDRLDAEKMLSIAHSYMTEIGFGNQPYLIYQHFDAGHPHLHLVSFKVRNDGSRIDMQNIGRNQSRKACESLEKAYKLTVAKGRKQTITKSANTIEVARYGKSETRRAISNVLEKVLPQYLYTSLPELNAVLKQYNVAVDGCNTNSRTFRNNGLFYRLLDSKGKPVGIPIKASLFYNNPGLKFLTERFNENEYKKLPFKSRIKNAVNIAFTKNKILI</sequence>
<feature type="domain" description="MobA/VirD2-like nuclease" evidence="1">
    <location>
        <begin position="17"/>
        <end position="151"/>
    </location>
</feature>
<name>A0ABV3ZLQ8_9BACT</name>
<reference evidence="2 3" key="1">
    <citation type="submission" date="2023-07" db="EMBL/GenBank/DDBJ databases">
        <authorList>
            <person name="Lian W.-H."/>
        </authorList>
    </citation>
    <scope>NUCLEOTIDE SEQUENCE [LARGE SCALE GENOMIC DNA]</scope>
    <source>
        <strain evidence="2 3">SYSU DXS3180</strain>
    </source>
</reference>
<comment type="caution">
    <text evidence="2">The sequence shown here is derived from an EMBL/GenBank/DDBJ whole genome shotgun (WGS) entry which is preliminary data.</text>
</comment>
<dbReference type="EMBL" id="JAULBC010000007">
    <property type="protein sequence ID" value="MEX6690031.1"/>
    <property type="molecule type" value="Genomic_DNA"/>
</dbReference>
<organism evidence="2 3">
    <name type="scientific">Danxiaibacter flavus</name>
    <dbReference type="NCBI Taxonomy" id="3049108"/>
    <lineage>
        <taxon>Bacteria</taxon>
        <taxon>Pseudomonadati</taxon>
        <taxon>Bacteroidota</taxon>
        <taxon>Chitinophagia</taxon>
        <taxon>Chitinophagales</taxon>
        <taxon>Chitinophagaceae</taxon>
        <taxon>Danxiaibacter</taxon>
    </lineage>
</organism>